<keyword evidence="4" id="KW-1185">Reference proteome</keyword>
<reference evidence="1" key="2">
    <citation type="submission" date="2012-08" db="EMBL/GenBank/DDBJ databases">
        <title>The Genome Sequence of Wuchereria bancrofti.</title>
        <authorList>
            <consortium name="The Broad Institute Genome Sequencing Platform"/>
            <consortium name="Broad Institute Genome Sequencing Center for Infectious Disease"/>
            <person name="Nutman T.B."/>
            <person name="Fink D.L."/>
            <person name="Russ C."/>
            <person name="Young S."/>
            <person name="Zeng Q."/>
            <person name="Koehrsen M."/>
            <person name="Alvarado L."/>
            <person name="Berlin A."/>
            <person name="Borenstein D."/>
            <person name="Chapman S.B."/>
            <person name="Chen Z."/>
            <person name="Engels R."/>
            <person name="Freedman E."/>
            <person name="Gellesch M."/>
            <person name="Goldberg J."/>
            <person name="Griggs A."/>
            <person name="Gujja S."/>
            <person name="Heilman E.R."/>
            <person name="Heiman D."/>
            <person name="Hepburn T."/>
            <person name="Howarth C."/>
            <person name="Jen D."/>
            <person name="Larson L."/>
            <person name="Lewis B."/>
            <person name="Mehta T."/>
            <person name="Park D."/>
            <person name="Pearson M."/>
            <person name="Richards J."/>
            <person name="Roberts A."/>
            <person name="Saif S."/>
            <person name="Shea T."/>
            <person name="Shenoy N."/>
            <person name="Sisk P."/>
            <person name="Stolte C."/>
            <person name="Sykes S."/>
            <person name="Walk T."/>
            <person name="White J."/>
            <person name="Yandava C."/>
            <person name="Haas B."/>
            <person name="Henn M.R."/>
            <person name="Nusbaum C."/>
            <person name="Birren B."/>
        </authorList>
    </citation>
    <scope>NUCLEOTIDE SEQUENCE</scope>
</reference>
<name>J9DXI2_WUCBA</name>
<dbReference type="EMBL" id="ADBV01012104">
    <property type="protein sequence ID" value="EJW74501.1"/>
    <property type="molecule type" value="Genomic_DNA"/>
</dbReference>
<dbReference type="InParanoid" id="J9DXI2"/>
<proteinExistence type="predicted"/>
<dbReference type="EMBL" id="UYWW01003420">
    <property type="protein sequence ID" value="VDM12729.1"/>
    <property type="molecule type" value="Genomic_DNA"/>
</dbReference>
<dbReference type="Gene3D" id="2.60.120.290">
    <property type="entry name" value="Spermadhesin, CUB domain"/>
    <property type="match status" value="1"/>
</dbReference>
<evidence type="ECO:0000313" key="3">
    <source>
        <dbReference type="Proteomes" id="UP000004810"/>
    </source>
</evidence>
<evidence type="ECO:0008006" key="5">
    <source>
        <dbReference type="Google" id="ProtNLM"/>
    </source>
</evidence>
<evidence type="ECO:0000313" key="1">
    <source>
        <dbReference type="EMBL" id="EJW74501.1"/>
    </source>
</evidence>
<reference evidence="3" key="1">
    <citation type="submission" date="2012-08" db="EMBL/GenBank/DDBJ databases">
        <title>The Genome Sequence of Wuchereria bancrofti.</title>
        <authorList>
            <person name="Nutman T.B."/>
            <person name="Fink D.L."/>
            <person name="Russ C."/>
            <person name="Young S."/>
            <person name="Zeng Q."/>
            <person name="Koehrsen M."/>
            <person name="Alvarado L."/>
            <person name="Berlin A."/>
            <person name="Chapman S.B."/>
            <person name="Chen Z."/>
            <person name="Freedman E."/>
            <person name="Gellesch M."/>
            <person name="Goldberg J."/>
            <person name="Griggs A."/>
            <person name="Gujja S."/>
            <person name="Heilman E.R."/>
            <person name="Heiman D."/>
            <person name="Hepburn T."/>
            <person name="Howarth C."/>
            <person name="Jen D."/>
            <person name="Larson L."/>
            <person name="Lewis B."/>
            <person name="Mehta T."/>
            <person name="Park D."/>
            <person name="Pearson M."/>
            <person name="Roberts A."/>
            <person name="Saif S."/>
            <person name="Shea T."/>
            <person name="Shenoy N."/>
            <person name="Sisk P."/>
            <person name="Stolte C."/>
            <person name="Sykes S."/>
            <person name="Walk T."/>
            <person name="White J."/>
            <person name="Yandava C."/>
            <person name="Haas B."/>
            <person name="Henn M.R."/>
            <person name="Nusbaum C."/>
            <person name="Birren B."/>
        </authorList>
    </citation>
    <scope>NUCLEOTIDE SEQUENCE [LARGE SCALE GENOMIC DNA]</scope>
    <source>
        <strain evidence="3">NA</strain>
    </source>
</reference>
<dbReference type="SUPFAM" id="SSF49854">
    <property type="entry name" value="Spermadhesin, CUB domain"/>
    <property type="match status" value="1"/>
</dbReference>
<organism evidence="1 3">
    <name type="scientific">Wuchereria bancrofti</name>
    <dbReference type="NCBI Taxonomy" id="6293"/>
    <lineage>
        <taxon>Eukaryota</taxon>
        <taxon>Metazoa</taxon>
        <taxon>Ecdysozoa</taxon>
        <taxon>Nematoda</taxon>
        <taxon>Chromadorea</taxon>
        <taxon>Rhabditida</taxon>
        <taxon>Spirurina</taxon>
        <taxon>Spiruromorpha</taxon>
        <taxon>Filarioidea</taxon>
        <taxon>Onchocercidae</taxon>
        <taxon>Wuchereria</taxon>
    </lineage>
</organism>
<reference evidence="2 4" key="3">
    <citation type="submission" date="2018-11" db="EMBL/GenBank/DDBJ databases">
        <authorList>
            <consortium name="Pathogen Informatics"/>
        </authorList>
    </citation>
    <scope>NUCLEOTIDE SEQUENCE [LARGE SCALE GENOMIC DNA]</scope>
</reference>
<gene>
    <name evidence="2" type="ORF">WBA_LOCUS6115</name>
    <name evidence="1" type="ORF">WUBG_14590</name>
</gene>
<evidence type="ECO:0000313" key="4">
    <source>
        <dbReference type="Proteomes" id="UP000270924"/>
    </source>
</evidence>
<dbReference type="Proteomes" id="UP000004810">
    <property type="component" value="Unassembled WGS sequence"/>
</dbReference>
<sequence>MEIEGSMTAESVNCQNAVIRVDAERGINASLAIQEICGTDETVIQPIISKNNTVRIRFFTSPDKVNGLKGFNFTWTEVKKITGKYSLIKL</sequence>
<evidence type="ECO:0000313" key="2">
    <source>
        <dbReference type="EMBL" id="VDM12729.1"/>
    </source>
</evidence>
<dbReference type="Proteomes" id="UP000270924">
    <property type="component" value="Unassembled WGS sequence"/>
</dbReference>
<dbReference type="InterPro" id="IPR035914">
    <property type="entry name" value="Sperma_CUB_dom_sf"/>
</dbReference>
<accession>J9DXI2</accession>
<protein>
    <recommendedName>
        <fullName evidence="5">CUB domain-containing protein</fullName>
    </recommendedName>
</protein>
<dbReference type="OrthoDB" id="6022136at2759"/>
<dbReference type="AlphaFoldDB" id="J9DXI2"/>